<protein>
    <submittedName>
        <fullName evidence="12">Na+/H+ antiporter</fullName>
    </submittedName>
</protein>
<organism evidence="12 13">
    <name type="scientific">Mycolicibacterium confluentis</name>
    <dbReference type="NCBI Taxonomy" id="28047"/>
    <lineage>
        <taxon>Bacteria</taxon>
        <taxon>Bacillati</taxon>
        <taxon>Actinomycetota</taxon>
        <taxon>Actinomycetes</taxon>
        <taxon>Mycobacteriales</taxon>
        <taxon>Mycobacteriaceae</taxon>
        <taxon>Mycolicibacterium</taxon>
    </lineage>
</organism>
<dbReference type="InterPro" id="IPR018422">
    <property type="entry name" value="Cation/H_exchanger_CPA1"/>
</dbReference>
<dbReference type="NCBIfam" id="TIGR00831">
    <property type="entry name" value="a_cpa1"/>
    <property type="match status" value="1"/>
</dbReference>
<evidence type="ECO:0000256" key="1">
    <source>
        <dbReference type="ARBA" id="ARBA00004651"/>
    </source>
</evidence>
<reference evidence="12" key="2">
    <citation type="submission" date="2020-02" db="EMBL/GenBank/DDBJ databases">
        <authorList>
            <person name="Matsumoto Y."/>
            <person name="Motooka D."/>
            <person name="Nakamura S."/>
        </authorList>
    </citation>
    <scope>NUCLEOTIDE SEQUENCE</scope>
    <source>
        <strain evidence="12">JCM 13671</strain>
    </source>
</reference>
<dbReference type="InterPro" id="IPR004705">
    <property type="entry name" value="Cation/H_exchanger_CPA1_bac"/>
</dbReference>
<comment type="caution">
    <text evidence="10">Lacks conserved residue(s) required for the propagation of feature annotation.</text>
</comment>
<evidence type="ECO:0000256" key="6">
    <source>
        <dbReference type="ARBA" id="ARBA00023053"/>
    </source>
</evidence>
<dbReference type="OrthoDB" id="57886at2"/>
<feature type="transmembrane region" description="Helical" evidence="10">
    <location>
        <begin position="52"/>
        <end position="74"/>
    </location>
</feature>
<comment type="function">
    <text evidence="10">Na(+)/H(+) antiporter that extrudes sodium in exchange for external protons.</text>
</comment>
<evidence type="ECO:0000256" key="5">
    <source>
        <dbReference type="ARBA" id="ARBA00022989"/>
    </source>
</evidence>
<keyword evidence="7 10" id="KW-0406">Ion transport</keyword>
<keyword evidence="6 10" id="KW-0915">Sodium</keyword>
<dbReference type="GO" id="GO:0015386">
    <property type="term" value="F:potassium:proton antiporter activity"/>
    <property type="evidence" value="ECO:0007669"/>
    <property type="project" value="TreeGrafter"/>
</dbReference>
<feature type="transmembrane region" description="Helical" evidence="10">
    <location>
        <begin position="176"/>
        <end position="197"/>
    </location>
</feature>
<keyword evidence="8 10" id="KW-0472">Membrane</keyword>
<reference evidence="12" key="1">
    <citation type="journal article" date="2019" name="Emerg. Microbes Infect.">
        <title>Comprehensive subspecies identification of 175 nontuberculous mycobacteria species based on 7547 genomic profiles.</title>
        <authorList>
            <person name="Matsumoto Y."/>
            <person name="Kinjo T."/>
            <person name="Motooka D."/>
            <person name="Nabeya D."/>
            <person name="Jung N."/>
            <person name="Uechi K."/>
            <person name="Horii T."/>
            <person name="Iida T."/>
            <person name="Fujita J."/>
            <person name="Nakamura S."/>
        </authorList>
    </citation>
    <scope>NUCLEOTIDE SEQUENCE [LARGE SCALE GENOMIC DNA]</scope>
    <source>
        <strain evidence="12">JCM 13671</strain>
    </source>
</reference>
<dbReference type="Pfam" id="PF00999">
    <property type="entry name" value="Na_H_Exchanger"/>
    <property type="match status" value="1"/>
</dbReference>
<keyword evidence="9 10" id="KW-0739">Sodium transport</keyword>
<sequence>MSAQLLVVLLGAVLLSAISRRYNLSSPLVLVVAGLVIGLIPAVPDVELDPELVLFVVLPPLLWSAGLESSYVSLRRNFAPISALAVGLPLATTFAVGFVAYQTVPELTLAAALVLGAIVAPPDAVSATAIGRRLGLSRRTMTLLGGESLLNDATALTAYKVTLGLAIGMAESVQHALGVFAWAVAGGVLVGFVIGKLIVQVRSWLDDSVAESAIGLLAPFAIYLIAEEVNGSGVLAVVVAALVLGHRSTEAGYATRLQDDAVWRAVQLLLESFAFLLIGLQLPQVVREMEGIPAATLILSSVAVTMTVLAVRIAWVFGFTYLVPHPRHEKPTAAGTLVVAWAGMRGVVSLAAAFGVPLTTLSGAPFPGRPYVIFLTFVVVVGTLLLHGLTLPWLIRRLGVSGAEEAHSDALAIVAVRTRAAEAAERRLDARLAKARAAGKPMDSYDKAAKVLREWSRRRRNEVWEDRLGRGDEELGPAPAAAFRRLRLDMLAAERETFIAERDADRIDDEVLRTLMRDLDLQEATLNR</sequence>
<keyword evidence="10" id="KW-0050">Antiport</keyword>
<dbReference type="Proteomes" id="UP000466931">
    <property type="component" value="Chromosome"/>
</dbReference>
<evidence type="ECO:0000256" key="4">
    <source>
        <dbReference type="ARBA" id="ARBA00022692"/>
    </source>
</evidence>
<evidence type="ECO:0000313" key="12">
    <source>
        <dbReference type="EMBL" id="BBZ35557.1"/>
    </source>
</evidence>
<keyword evidence="3 10" id="KW-1003">Cell membrane</keyword>
<feature type="transmembrane region" description="Helical" evidence="10">
    <location>
        <begin position="371"/>
        <end position="395"/>
    </location>
</feature>
<feature type="transmembrane region" description="Helical" evidence="10">
    <location>
        <begin position="294"/>
        <end position="323"/>
    </location>
</feature>
<dbReference type="GO" id="GO:0015385">
    <property type="term" value="F:sodium:proton antiporter activity"/>
    <property type="evidence" value="ECO:0007669"/>
    <property type="project" value="InterPro"/>
</dbReference>
<gene>
    <name evidence="12" type="ORF">MCNF_41620</name>
</gene>
<evidence type="ECO:0000256" key="10">
    <source>
        <dbReference type="RuleBase" id="RU366002"/>
    </source>
</evidence>
<feature type="transmembrane region" description="Helical" evidence="10">
    <location>
        <begin position="232"/>
        <end position="249"/>
    </location>
</feature>
<dbReference type="EMBL" id="AP022612">
    <property type="protein sequence ID" value="BBZ35557.1"/>
    <property type="molecule type" value="Genomic_DNA"/>
</dbReference>
<feature type="transmembrane region" description="Helical" evidence="10">
    <location>
        <begin position="81"/>
        <end position="101"/>
    </location>
</feature>
<dbReference type="GO" id="GO:0098719">
    <property type="term" value="P:sodium ion import across plasma membrane"/>
    <property type="evidence" value="ECO:0007669"/>
    <property type="project" value="TreeGrafter"/>
</dbReference>
<accession>A0A7I7Y1U0</accession>
<evidence type="ECO:0000259" key="11">
    <source>
        <dbReference type="Pfam" id="PF00999"/>
    </source>
</evidence>
<comment type="subcellular location">
    <subcellularLocation>
        <location evidence="1 10">Cell membrane</location>
        <topology evidence="1 10">Multi-pass membrane protein</topology>
    </subcellularLocation>
</comment>
<feature type="domain" description="Cation/H+ exchanger transmembrane" evidence="11">
    <location>
        <begin position="12"/>
        <end position="396"/>
    </location>
</feature>
<keyword evidence="13" id="KW-1185">Reference proteome</keyword>
<dbReference type="GO" id="GO:0051453">
    <property type="term" value="P:regulation of intracellular pH"/>
    <property type="evidence" value="ECO:0007669"/>
    <property type="project" value="TreeGrafter"/>
</dbReference>
<evidence type="ECO:0000256" key="7">
    <source>
        <dbReference type="ARBA" id="ARBA00023065"/>
    </source>
</evidence>
<proteinExistence type="inferred from homology"/>
<evidence type="ECO:0000256" key="9">
    <source>
        <dbReference type="ARBA" id="ARBA00023201"/>
    </source>
</evidence>
<dbReference type="InterPro" id="IPR006153">
    <property type="entry name" value="Cation/H_exchanger_TM"/>
</dbReference>
<evidence type="ECO:0000256" key="2">
    <source>
        <dbReference type="ARBA" id="ARBA00022448"/>
    </source>
</evidence>
<feature type="transmembrane region" description="Helical" evidence="10">
    <location>
        <begin position="335"/>
        <end position="359"/>
    </location>
</feature>
<dbReference type="PANTHER" id="PTHR10110">
    <property type="entry name" value="SODIUM/HYDROGEN EXCHANGER"/>
    <property type="match status" value="1"/>
</dbReference>
<evidence type="ECO:0000256" key="3">
    <source>
        <dbReference type="ARBA" id="ARBA00022475"/>
    </source>
</evidence>
<keyword evidence="2 10" id="KW-0813">Transport</keyword>
<name>A0A7I7Y1U0_9MYCO</name>
<comment type="similarity">
    <text evidence="10">Belongs to the monovalent cation:proton antiporter 1 (CPA1) transporter (TC 2.A.36) family.</text>
</comment>
<dbReference type="PANTHER" id="PTHR10110:SF86">
    <property type="entry name" value="SODIUM_HYDROGEN EXCHANGER 7"/>
    <property type="match status" value="1"/>
</dbReference>
<dbReference type="GO" id="GO:0005886">
    <property type="term" value="C:plasma membrane"/>
    <property type="evidence" value="ECO:0007669"/>
    <property type="project" value="UniProtKB-SubCell"/>
</dbReference>
<feature type="transmembrane region" description="Helical" evidence="10">
    <location>
        <begin position="107"/>
        <end position="129"/>
    </location>
</feature>
<dbReference type="AlphaFoldDB" id="A0A7I7Y1U0"/>
<dbReference type="RefSeq" id="WP_085151641.1">
    <property type="nucleotide sequence ID" value="NZ_AP022612.1"/>
</dbReference>
<dbReference type="Gene3D" id="6.10.140.1330">
    <property type="match status" value="1"/>
</dbReference>
<evidence type="ECO:0000256" key="8">
    <source>
        <dbReference type="ARBA" id="ARBA00023136"/>
    </source>
</evidence>
<keyword evidence="5 10" id="KW-1133">Transmembrane helix</keyword>
<evidence type="ECO:0000313" key="13">
    <source>
        <dbReference type="Proteomes" id="UP000466931"/>
    </source>
</evidence>
<feature type="transmembrane region" description="Helical" evidence="10">
    <location>
        <begin position="261"/>
        <end position="282"/>
    </location>
</feature>
<keyword evidence="4 10" id="KW-0812">Transmembrane</keyword>